<name>A0A562UN59_9SPHN</name>
<feature type="transmembrane region" description="Helical" evidence="1">
    <location>
        <begin position="72"/>
        <end position="91"/>
    </location>
</feature>
<protein>
    <submittedName>
        <fullName evidence="2">Dolichyl-phosphate-mannose-protein mannosyltransferase</fullName>
    </submittedName>
</protein>
<evidence type="ECO:0000313" key="2">
    <source>
        <dbReference type="EMBL" id="TWJ07049.1"/>
    </source>
</evidence>
<dbReference type="GO" id="GO:0016757">
    <property type="term" value="F:glycosyltransferase activity"/>
    <property type="evidence" value="ECO:0007669"/>
    <property type="project" value="UniProtKB-KW"/>
</dbReference>
<gene>
    <name evidence="2" type="ORF">JN10_2597</name>
</gene>
<dbReference type="STRING" id="476157.GCA_001663155_01271"/>
<keyword evidence="2" id="KW-0808">Transferase</keyword>
<evidence type="ECO:0000313" key="3">
    <source>
        <dbReference type="Proteomes" id="UP000320547"/>
    </source>
</evidence>
<feature type="transmembrane region" description="Helical" evidence="1">
    <location>
        <begin position="12"/>
        <end position="31"/>
    </location>
</feature>
<keyword evidence="1" id="KW-0812">Transmembrane</keyword>
<dbReference type="RefSeq" id="WP_067598772.1">
    <property type="nucleotide sequence ID" value="NZ_CP015963.1"/>
</dbReference>
<keyword evidence="1" id="KW-1133">Transmembrane helix</keyword>
<comment type="caution">
    <text evidence="2">The sequence shown here is derived from an EMBL/GenBank/DDBJ whole genome shotgun (WGS) entry which is preliminary data.</text>
</comment>
<dbReference type="EMBL" id="VLLK01000002">
    <property type="protein sequence ID" value="TWJ07049.1"/>
    <property type="molecule type" value="Genomic_DNA"/>
</dbReference>
<feature type="transmembrane region" description="Helical" evidence="1">
    <location>
        <begin position="176"/>
        <end position="202"/>
    </location>
</feature>
<evidence type="ECO:0000256" key="1">
    <source>
        <dbReference type="SAM" id="Phobius"/>
    </source>
</evidence>
<dbReference type="AlphaFoldDB" id="A0A562UN59"/>
<accession>A0A562UN59</accession>
<proteinExistence type="predicted"/>
<keyword evidence="3" id="KW-1185">Reference proteome</keyword>
<organism evidence="2 3">
    <name type="scientific">Altererythrobacter ishigakiensis</name>
    <dbReference type="NCBI Taxonomy" id="476157"/>
    <lineage>
        <taxon>Bacteria</taxon>
        <taxon>Pseudomonadati</taxon>
        <taxon>Pseudomonadota</taxon>
        <taxon>Alphaproteobacteria</taxon>
        <taxon>Sphingomonadales</taxon>
        <taxon>Erythrobacteraceae</taxon>
        <taxon>Altererythrobacter</taxon>
    </lineage>
</organism>
<dbReference type="Proteomes" id="UP000320547">
    <property type="component" value="Unassembled WGS sequence"/>
</dbReference>
<keyword evidence="1" id="KW-0472">Membrane</keyword>
<reference evidence="2 3" key="1">
    <citation type="submission" date="2019-07" db="EMBL/GenBank/DDBJ databases">
        <title>Genomic Encyclopedia of Archaeal and Bacterial Type Strains, Phase II (KMG-II): from individual species to whole genera.</title>
        <authorList>
            <person name="Goeker M."/>
        </authorList>
    </citation>
    <scope>NUCLEOTIDE SEQUENCE [LARGE SCALE GENOMIC DNA]</scope>
    <source>
        <strain evidence="2 3">ATCC BAA-2084</strain>
    </source>
</reference>
<sequence length="204" mass="21862">MSQAPEHDTDPILLTLTLGCVVGLFCAFWLTVQPDPLVTDTHYLPAALEILAGMVTLIASMRAIWHVTRTRAVTLVSGLLLAAGLILMTQSRSLVPVIYLVCLLSLAAWQLSAAIRRPEQGRWRLAAVGVYFGLAMGVNWVAISMVFLAVAAFFVARLSAGRRRLMTSKRGIPVPGISLIEAIVWLGVVPLLIYAAASLAGISG</sequence>
<feature type="transmembrane region" description="Helical" evidence="1">
    <location>
        <begin position="43"/>
        <end position="65"/>
    </location>
</feature>
<keyword evidence="2" id="KW-0328">Glycosyltransferase</keyword>
<dbReference type="OrthoDB" id="9776737at2"/>
<feature type="transmembrane region" description="Helical" evidence="1">
    <location>
        <begin position="97"/>
        <end position="115"/>
    </location>
</feature>
<feature type="transmembrane region" description="Helical" evidence="1">
    <location>
        <begin position="127"/>
        <end position="156"/>
    </location>
</feature>